<proteinExistence type="predicted"/>
<dbReference type="SUPFAM" id="SSF54001">
    <property type="entry name" value="Cysteine proteinases"/>
    <property type="match status" value="1"/>
</dbReference>
<dbReference type="Gene3D" id="3.10.620.30">
    <property type="match status" value="1"/>
</dbReference>
<evidence type="ECO:0000313" key="3">
    <source>
        <dbReference type="EMBL" id="MET1254318.1"/>
    </source>
</evidence>
<reference evidence="3 4" key="1">
    <citation type="submission" date="2024-06" db="EMBL/GenBank/DDBJ databases">
        <authorList>
            <person name="Li F."/>
        </authorList>
    </citation>
    <scope>NUCLEOTIDE SEQUENCE [LARGE SCALE GENOMIC DNA]</scope>
    <source>
        <strain evidence="3 4">GXAS 311</strain>
    </source>
</reference>
<feature type="transmembrane region" description="Helical" evidence="1">
    <location>
        <begin position="60"/>
        <end position="80"/>
    </location>
</feature>
<feature type="transmembrane region" description="Helical" evidence="1">
    <location>
        <begin position="557"/>
        <end position="577"/>
    </location>
</feature>
<sequence length="663" mass="75696">MIDFISQSQFKSRQIFLPAVLLAHQAVLLPLYFFVPAWIALLNTLVVVMVYWAFYRQLVIHRWIKLAITLVAIGGVYAVFQKFTGKEAGIALITAMYGLKILEVKNIKDANLVLSFGFFMLVTGFLFSQSLAIAVYQFVPVVLLLYAFVAVHSIQRYPIFGRQFSRLLKRLAGYLLLAIPIMLVLFVFFPRLGGPIWRMPGESSASSGISDSMSPGEISGLQLSDEVAFRVVFNGKLPAEADLYWRVLTLDKFDGISWTARPPVNISANPDSLSQTDLVEYAITLEPTQQDYLVLLDRPVILPDKGQLKSDYSVRSDFHLIDRVRFTASSYPKLIIEPELTDSQKAFYTQLPGSGNPRAKTWALNQRNRLDSDWAFINQVLQHINQQPFHYTLTPPIMSEDTVDSFWFDNQRGFCEHYSGALVFLARSAGIPARVVVGYQGAEQNTLTDYWIVRNSNAHAWVEIWLKEQGWIRVDPTGAIDPSRVEPQLLNDYRQRERLFGDFEVVELGAVDWIKSMEYWVDQVNANWNDWILDYNESKQQQLFSHLGLEGMTNQQLMTLMVLVVLGLASMAGFQILRKRRSSLPLARQFDLLQQKLAKQKVIGYDPSLGPAELKAKLGRIRKYHFRHVIDLLDEYIALQYAASSADEQQVKQLVKRFKQLKL</sequence>
<feature type="transmembrane region" description="Helical" evidence="1">
    <location>
        <begin position="110"/>
        <end position="127"/>
    </location>
</feature>
<feature type="transmembrane region" description="Helical" evidence="1">
    <location>
        <begin position="21"/>
        <end position="54"/>
    </location>
</feature>
<comment type="caution">
    <text evidence="3">The sequence shown here is derived from an EMBL/GenBank/DDBJ whole genome shotgun (WGS) entry which is preliminary data.</text>
</comment>
<name>A0ABV2BRF1_9GAMM</name>
<keyword evidence="1" id="KW-1133">Transmembrane helix</keyword>
<dbReference type="Proteomes" id="UP001548189">
    <property type="component" value="Unassembled WGS sequence"/>
</dbReference>
<dbReference type="EMBL" id="JBEVCJ010000003">
    <property type="protein sequence ID" value="MET1254318.1"/>
    <property type="molecule type" value="Genomic_DNA"/>
</dbReference>
<dbReference type="InterPro" id="IPR038765">
    <property type="entry name" value="Papain-like_cys_pep_sf"/>
</dbReference>
<feature type="transmembrane region" description="Helical" evidence="1">
    <location>
        <begin position="133"/>
        <end position="151"/>
    </location>
</feature>
<keyword evidence="4" id="KW-1185">Reference proteome</keyword>
<dbReference type="PANTHER" id="PTHR42736">
    <property type="entry name" value="PROTEIN-GLUTAMINE GAMMA-GLUTAMYLTRANSFERASE"/>
    <property type="match status" value="1"/>
</dbReference>
<evidence type="ECO:0000259" key="2">
    <source>
        <dbReference type="SMART" id="SM00460"/>
    </source>
</evidence>
<gene>
    <name evidence="3" type="ORF">ABVT43_04165</name>
</gene>
<protein>
    <submittedName>
        <fullName evidence="3">DUF3488 and transglutaminase-like domain-containing protein</fullName>
    </submittedName>
</protein>
<keyword evidence="1" id="KW-0472">Membrane</keyword>
<feature type="transmembrane region" description="Helical" evidence="1">
    <location>
        <begin position="171"/>
        <end position="189"/>
    </location>
</feature>
<dbReference type="Pfam" id="PF01841">
    <property type="entry name" value="Transglut_core"/>
    <property type="match status" value="1"/>
</dbReference>
<dbReference type="Pfam" id="PF11992">
    <property type="entry name" value="TgpA_N"/>
    <property type="match status" value="1"/>
</dbReference>
<evidence type="ECO:0000256" key="1">
    <source>
        <dbReference type="SAM" id="Phobius"/>
    </source>
</evidence>
<evidence type="ECO:0000313" key="4">
    <source>
        <dbReference type="Proteomes" id="UP001548189"/>
    </source>
</evidence>
<dbReference type="InterPro" id="IPR052901">
    <property type="entry name" value="Bact_TGase-like"/>
</dbReference>
<organism evidence="3 4">
    <name type="scientific">Aliikangiella maris</name>
    <dbReference type="NCBI Taxonomy" id="3162458"/>
    <lineage>
        <taxon>Bacteria</taxon>
        <taxon>Pseudomonadati</taxon>
        <taxon>Pseudomonadota</taxon>
        <taxon>Gammaproteobacteria</taxon>
        <taxon>Oceanospirillales</taxon>
        <taxon>Pleioneaceae</taxon>
        <taxon>Aliikangiella</taxon>
    </lineage>
</organism>
<dbReference type="InterPro" id="IPR021878">
    <property type="entry name" value="TgpA_N"/>
</dbReference>
<dbReference type="PANTHER" id="PTHR42736:SF1">
    <property type="entry name" value="PROTEIN-GLUTAMINE GAMMA-GLUTAMYLTRANSFERASE"/>
    <property type="match status" value="1"/>
</dbReference>
<feature type="domain" description="Transglutaminase-like" evidence="2">
    <location>
        <begin position="407"/>
        <end position="478"/>
    </location>
</feature>
<dbReference type="SMART" id="SM00460">
    <property type="entry name" value="TGc"/>
    <property type="match status" value="1"/>
</dbReference>
<dbReference type="InterPro" id="IPR002931">
    <property type="entry name" value="Transglutaminase-like"/>
</dbReference>
<dbReference type="RefSeq" id="WP_353873876.1">
    <property type="nucleotide sequence ID" value="NZ_JBEVCJ010000003.1"/>
</dbReference>
<accession>A0ABV2BRF1</accession>
<keyword evidence="1" id="KW-0812">Transmembrane</keyword>